<dbReference type="GO" id="GO:0016887">
    <property type="term" value="F:ATP hydrolysis activity"/>
    <property type="evidence" value="ECO:0007669"/>
    <property type="project" value="InterPro"/>
</dbReference>
<dbReference type="InterPro" id="IPR003959">
    <property type="entry name" value="ATPase_AAA_core"/>
</dbReference>
<feature type="domain" description="AAA+ ATPase" evidence="4">
    <location>
        <begin position="203"/>
        <end position="334"/>
    </location>
</feature>
<dbReference type="Gene3D" id="3.40.50.300">
    <property type="entry name" value="P-loop containing nucleotide triphosphate hydrolases"/>
    <property type="match status" value="2"/>
</dbReference>
<evidence type="ECO:0000256" key="2">
    <source>
        <dbReference type="ARBA" id="ARBA00022741"/>
    </source>
</evidence>
<sequence>MNWFVFLGLEQYVDDEKPFSYGDIISYLKKSLEKLEQKRSFAMPKVFAKNLAQLKKILDLNDVELQIVEFAILLNQYNILQKATDSLGGDINTTQLKKSLAIILDIPYQEIQKSFKADGRLAKSGIVTIDKNSTDYFNRKLEIITSSFADDMLHLDEDISVMIKDTVRLCERADLDLEDFGYIKKDIDVIMPYLKKALQKRQKGVNILLYGAPGTGKTELAKTIATTLNKELFEISYADEDDEAMDGYKRLRNYKIAQSFLANRDILLMYDEAEDIFDSSESFFAPRRQDNKAWLNRMLESNEIPTIWITNNIYSIDRAIVRRFDFTCEVPIPNKKQRRKIIEKYSDGLLEPKEIKRLAKNKLIAPAIVSRAAKVVSSLDTNKRYKVFAHIINNTLKAQRHPELLLSKKKDKKEKDPLPSVYRPEFINTFTDLEELVEGVKKHPNARMCFYGAAGTGKSAFGKYIAKRLKKKCIIKKGSDLLSMWVGGTEQNIAKAFKEAKAKKAVLIFDEVDSFLADRCSAQRSWEITQVSEMLVQMESFDGIFIATTNLMENLDQASLRRFDLKLEFGYLKPKQAWEMFCSYAQDLGLEKPLKTLGSEIKYLRYLTPGDFAAVVRQSRFRPISDAWDLLKRLQEEVALKQVEYGSRVGFMAS</sequence>
<dbReference type="InterPro" id="IPR003593">
    <property type="entry name" value="AAA+_ATPase"/>
</dbReference>
<dbReference type="GO" id="GO:0005524">
    <property type="term" value="F:ATP binding"/>
    <property type="evidence" value="ECO:0007669"/>
    <property type="project" value="UniProtKB-KW"/>
</dbReference>
<evidence type="ECO:0000256" key="1">
    <source>
        <dbReference type="ARBA" id="ARBA00006914"/>
    </source>
</evidence>
<accession>A0A1W1E8U1</accession>
<feature type="domain" description="AAA+ ATPase" evidence="4">
    <location>
        <begin position="444"/>
        <end position="573"/>
    </location>
</feature>
<gene>
    <name evidence="5" type="ORF">MNB_SV-4-119</name>
</gene>
<comment type="similarity">
    <text evidence="1">Belongs to the AAA ATPase family.</text>
</comment>
<organism evidence="5">
    <name type="scientific">hydrothermal vent metagenome</name>
    <dbReference type="NCBI Taxonomy" id="652676"/>
    <lineage>
        <taxon>unclassified sequences</taxon>
        <taxon>metagenomes</taxon>
        <taxon>ecological metagenomes</taxon>
    </lineage>
</organism>
<evidence type="ECO:0000256" key="3">
    <source>
        <dbReference type="ARBA" id="ARBA00022840"/>
    </source>
</evidence>
<dbReference type="Pfam" id="PF00004">
    <property type="entry name" value="AAA"/>
    <property type="match status" value="2"/>
</dbReference>
<keyword evidence="2" id="KW-0547">Nucleotide-binding</keyword>
<protein>
    <submittedName>
        <fullName evidence="5">AAA ATPase, central region</fullName>
    </submittedName>
</protein>
<proteinExistence type="inferred from homology"/>
<reference evidence="5" key="1">
    <citation type="submission" date="2016-10" db="EMBL/GenBank/DDBJ databases">
        <authorList>
            <person name="de Groot N.N."/>
        </authorList>
    </citation>
    <scope>NUCLEOTIDE SEQUENCE</scope>
</reference>
<keyword evidence="3" id="KW-0067">ATP-binding</keyword>
<name>A0A1W1E8U1_9ZZZZ</name>
<dbReference type="EMBL" id="FPIB01000014">
    <property type="protein sequence ID" value="SFV90364.1"/>
    <property type="molecule type" value="Genomic_DNA"/>
</dbReference>
<dbReference type="SUPFAM" id="SSF52540">
    <property type="entry name" value="P-loop containing nucleoside triphosphate hydrolases"/>
    <property type="match status" value="2"/>
</dbReference>
<dbReference type="InterPro" id="IPR027417">
    <property type="entry name" value="P-loop_NTPase"/>
</dbReference>
<evidence type="ECO:0000313" key="5">
    <source>
        <dbReference type="EMBL" id="SFV90364.1"/>
    </source>
</evidence>
<evidence type="ECO:0000259" key="4">
    <source>
        <dbReference type="SMART" id="SM00382"/>
    </source>
</evidence>
<dbReference type="AlphaFoldDB" id="A0A1W1E8U1"/>
<dbReference type="SMART" id="SM00382">
    <property type="entry name" value="AAA"/>
    <property type="match status" value="2"/>
</dbReference>
<dbReference type="CDD" id="cd19481">
    <property type="entry name" value="RecA-like_protease"/>
    <property type="match status" value="1"/>
</dbReference>
<dbReference type="InterPro" id="IPR050221">
    <property type="entry name" value="26S_Proteasome_ATPase"/>
</dbReference>
<dbReference type="PANTHER" id="PTHR23073">
    <property type="entry name" value="26S PROTEASOME REGULATORY SUBUNIT"/>
    <property type="match status" value="1"/>
</dbReference>